<dbReference type="SUPFAM" id="SSF49562">
    <property type="entry name" value="C2 domain (Calcium/lipid-binding domain, CaLB)"/>
    <property type="match status" value="1"/>
</dbReference>
<organism evidence="7 8">
    <name type="scientific">Striga hermonthica</name>
    <name type="common">Purple witchweed</name>
    <name type="synonym">Buchnera hermonthica</name>
    <dbReference type="NCBI Taxonomy" id="68872"/>
    <lineage>
        <taxon>Eukaryota</taxon>
        <taxon>Viridiplantae</taxon>
        <taxon>Streptophyta</taxon>
        <taxon>Embryophyta</taxon>
        <taxon>Tracheophyta</taxon>
        <taxon>Spermatophyta</taxon>
        <taxon>Magnoliopsida</taxon>
        <taxon>eudicotyledons</taxon>
        <taxon>Gunneridae</taxon>
        <taxon>Pentapetalae</taxon>
        <taxon>asterids</taxon>
        <taxon>lamiids</taxon>
        <taxon>Lamiales</taxon>
        <taxon>Orobanchaceae</taxon>
        <taxon>Buchnereae</taxon>
        <taxon>Striga</taxon>
    </lineage>
</organism>
<dbReference type="CDD" id="cd16574">
    <property type="entry name" value="RING-HC_Topors"/>
    <property type="match status" value="1"/>
</dbReference>
<dbReference type="InterPro" id="IPR058746">
    <property type="entry name" value="Znf_RING-type_Topors"/>
</dbReference>
<dbReference type="Gene3D" id="3.30.40.10">
    <property type="entry name" value="Zinc/RING finger domain, C3HC4 (zinc finger)"/>
    <property type="match status" value="1"/>
</dbReference>
<dbReference type="PANTHER" id="PTHR47361:SF4">
    <property type="entry name" value="RING_U-BOX SUPERFAMILY PROTEIN"/>
    <property type="match status" value="1"/>
</dbReference>
<keyword evidence="2 4" id="KW-0863">Zinc-finger</keyword>
<feature type="region of interest" description="Disordered" evidence="5">
    <location>
        <begin position="198"/>
        <end position="242"/>
    </location>
</feature>
<dbReference type="Pfam" id="PF13639">
    <property type="entry name" value="zf-RING_2"/>
    <property type="match status" value="1"/>
</dbReference>
<dbReference type="SUPFAM" id="SSF57850">
    <property type="entry name" value="RING/U-box"/>
    <property type="match status" value="1"/>
</dbReference>
<evidence type="ECO:0000256" key="2">
    <source>
        <dbReference type="ARBA" id="ARBA00022771"/>
    </source>
</evidence>
<comment type="caution">
    <text evidence="7">The sequence shown here is derived from an EMBL/GenBank/DDBJ whole genome shotgun (WGS) entry which is preliminary data.</text>
</comment>
<dbReference type="InterPro" id="IPR035892">
    <property type="entry name" value="C2_domain_sf"/>
</dbReference>
<feature type="compositionally biased region" description="Basic and acidic residues" evidence="5">
    <location>
        <begin position="230"/>
        <end position="242"/>
    </location>
</feature>
<dbReference type="InterPro" id="IPR013083">
    <property type="entry name" value="Znf_RING/FYVE/PHD"/>
</dbReference>
<dbReference type="PROSITE" id="PS00518">
    <property type="entry name" value="ZF_RING_1"/>
    <property type="match status" value="1"/>
</dbReference>
<protein>
    <submittedName>
        <fullName evidence="7">Calcium-dependent lipid-binding (CaLB domain) family protein</fullName>
    </submittedName>
</protein>
<feature type="region of interest" description="Disordered" evidence="5">
    <location>
        <begin position="516"/>
        <end position="550"/>
    </location>
</feature>
<sequence>MSASVEVVGSELVEDLQDLAIQAKTGMEGANAAAEEKSNLGGCDTNRTDINSHHGFCAICLNRIVLQETAFVKGCEHAYCVTCILRWASCKKQPTCPQCKVPFEFLNIHRALDGSIYDYMFEESVCLLLRASWFKPLVEVEKEELDKIEDWYYYEEDEDDLAEFYFSSSSTIRIGNRRWGDNGFVRAGRQEARPVRHLFAQDPDAGPSRQPKEPKKDSPNKELGSYTGHQPEKDRIAEGNETKNKTATVIRAGLAYRPKSNKIKATCSLMMRNYISASYSDGRSVLDSMGSGQRKTMDSIAKAARFTYNPETIQESEQSFSGILQVYVHNICIHDNQDVYAKFSFTYNPDETFSTRIINGGRGENPGFSINERLIMKIRQADAVLKCEIWNHQLLGFALIPISSVSSKGKVTQTFDLSSTDLFHSPAGTIKLSLSLDAESLTTNFPKDISLSELVVDSCQVATELLIDKNVPDMNVVNENKQTGSEYFEKNRQAFMRPWPDGSFLHLGSLPAQDHEMADSSSHEWQAGSVSFDGSMRNSSSPPSSTMTSLRNDWASADSIEKKGGFFAEERDRKEMGNEAEGSDMQKQIVDMYMKSMQQFTESLAKMKLPMDLDKPIIIDGPRNSILDADKKIEMEKEKREIHGRVFYGSRAFF</sequence>
<gene>
    <name evidence="7" type="ORF">SHERM_00772</name>
</gene>
<keyword evidence="1" id="KW-0479">Metal-binding</keyword>
<dbReference type="Proteomes" id="UP001153555">
    <property type="component" value="Unassembled WGS sequence"/>
</dbReference>
<dbReference type="InterPro" id="IPR001841">
    <property type="entry name" value="Znf_RING"/>
</dbReference>
<dbReference type="InterPro" id="IPR017907">
    <property type="entry name" value="Znf_RING_CS"/>
</dbReference>
<keyword evidence="3" id="KW-0862">Zinc</keyword>
<dbReference type="SMART" id="SM00184">
    <property type="entry name" value="RING"/>
    <property type="match status" value="1"/>
</dbReference>
<dbReference type="PROSITE" id="PS50089">
    <property type="entry name" value="ZF_RING_2"/>
    <property type="match status" value="1"/>
</dbReference>
<evidence type="ECO:0000256" key="3">
    <source>
        <dbReference type="ARBA" id="ARBA00022833"/>
    </source>
</evidence>
<dbReference type="OrthoDB" id="270970at2759"/>
<dbReference type="AlphaFoldDB" id="A0A9N7MGN5"/>
<evidence type="ECO:0000313" key="8">
    <source>
        <dbReference type="Proteomes" id="UP001153555"/>
    </source>
</evidence>
<evidence type="ECO:0000313" key="7">
    <source>
        <dbReference type="EMBL" id="CAA0805861.1"/>
    </source>
</evidence>
<feature type="compositionally biased region" description="Basic and acidic residues" evidence="5">
    <location>
        <begin position="210"/>
        <end position="220"/>
    </location>
</feature>
<reference evidence="7" key="1">
    <citation type="submission" date="2019-12" db="EMBL/GenBank/DDBJ databases">
        <authorList>
            <person name="Scholes J."/>
        </authorList>
    </citation>
    <scope>NUCLEOTIDE SEQUENCE</scope>
</reference>
<evidence type="ECO:0000259" key="6">
    <source>
        <dbReference type="PROSITE" id="PS50089"/>
    </source>
</evidence>
<dbReference type="CDD" id="cd00030">
    <property type="entry name" value="C2"/>
    <property type="match status" value="1"/>
</dbReference>
<dbReference type="Gene3D" id="2.60.40.150">
    <property type="entry name" value="C2 domain"/>
    <property type="match status" value="1"/>
</dbReference>
<accession>A0A9N7MGN5</accession>
<evidence type="ECO:0000256" key="4">
    <source>
        <dbReference type="PROSITE-ProRule" id="PRU00175"/>
    </source>
</evidence>
<evidence type="ECO:0000256" key="1">
    <source>
        <dbReference type="ARBA" id="ARBA00022723"/>
    </source>
</evidence>
<evidence type="ECO:0000256" key="5">
    <source>
        <dbReference type="SAM" id="MobiDB-lite"/>
    </source>
</evidence>
<dbReference type="GO" id="GO:0008270">
    <property type="term" value="F:zinc ion binding"/>
    <property type="evidence" value="ECO:0007669"/>
    <property type="project" value="UniProtKB-KW"/>
</dbReference>
<feature type="compositionally biased region" description="Low complexity" evidence="5">
    <location>
        <begin position="535"/>
        <end position="549"/>
    </location>
</feature>
<feature type="domain" description="RING-type" evidence="6">
    <location>
        <begin position="57"/>
        <end position="100"/>
    </location>
</feature>
<dbReference type="PANTHER" id="PTHR47361">
    <property type="entry name" value="RING/U-BOX SUPERFAMILY PROTEIN"/>
    <property type="match status" value="1"/>
</dbReference>
<dbReference type="EMBL" id="CACSLK010000214">
    <property type="protein sequence ID" value="CAA0805861.1"/>
    <property type="molecule type" value="Genomic_DNA"/>
</dbReference>
<keyword evidence="8" id="KW-1185">Reference proteome</keyword>
<name>A0A9N7MGN5_STRHE</name>
<proteinExistence type="predicted"/>